<evidence type="ECO:0000256" key="10">
    <source>
        <dbReference type="ARBA" id="ARBA00023069"/>
    </source>
</evidence>
<keyword evidence="13" id="KW-0966">Cell projection</keyword>
<evidence type="ECO:0000313" key="20">
    <source>
        <dbReference type="EMBL" id="CAL6066260.1"/>
    </source>
</evidence>
<evidence type="ECO:0000256" key="3">
    <source>
        <dbReference type="ARBA" id="ARBA00022490"/>
    </source>
</evidence>
<dbReference type="Proteomes" id="UP001642409">
    <property type="component" value="Unassembled WGS sequence"/>
</dbReference>
<evidence type="ECO:0000256" key="9">
    <source>
        <dbReference type="ARBA" id="ARBA00023054"/>
    </source>
</evidence>
<feature type="domain" description="Dynein heavy chain hydrolytic ATP-binding dynein motor region" evidence="18">
    <location>
        <begin position="2109"/>
        <end position="2352"/>
    </location>
</feature>
<evidence type="ECO:0000256" key="11">
    <source>
        <dbReference type="ARBA" id="ARBA00023175"/>
    </source>
</evidence>
<dbReference type="Gene3D" id="1.10.287.2620">
    <property type="match status" value="1"/>
</dbReference>
<feature type="coiled-coil region" evidence="14">
    <location>
        <begin position="436"/>
        <end position="482"/>
    </location>
</feature>
<keyword evidence="3" id="KW-0963">Cytoplasm</keyword>
<keyword evidence="9 14" id="KW-0175">Coiled coil</keyword>
<dbReference type="GO" id="GO:0007018">
    <property type="term" value="P:microtubule-based movement"/>
    <property type="evidence" value="ECO:0007669"/>
    <property type="project" value="InterPro"/>
</dbReference>
<dbReference type="Pfam" id="PF12774">
    <property type="entry name" value="AAA_6"/>
    <property type="match status" value="1"/>
</dbReference>
<dbReference type="FunFam" id="3.20.180.20:FF:000001">
    <property type="entry name" value="Dynein axonemal heavy chain 5"/>
    <property type="match status" value="1"/>
</dbReference>
<evidence type="ECO:0000259" key="18">
    <source>
        <dbReference type="Pfam" id="PF12774"/>
    </source>
</evidence>
<dbReference type="GO" id="GO:0005524">
    <property type="term" value="F:ATP binding"/>
    <property type="evidence" value="ECO:0007669"/>
    <property type="project" value="UniProtKB-KW"/>
</dbReference>
<dbReference type="GO" id="GO:0051959">
    <property type="term" value="F:dynein light intermediate chain binding"/>
    <property type="evidence" value="ECO:0007669"/>
    <property type="project" value="InterPro"/>
</dbReference>
<dbReference type="InterPro" id="IPR026983">
    <property type="entry name" value="DHC"/>
</dbReference>
<dbReference type="Pfam" id="PF08385">
    <property type="entry name" value="DHC_N1"/>
    <property type="match status" value="2"/>
</dbReference>
<evidence type="ECO:0000259" key="16">
    <source>
        <dbReference type="Pfam" id="PF08385"/>
    </source>
</evidence>
<protein>
    <submittedName>
        <fullName evidence="19">Dynein heavy chain</fullName>
    </submittedName>
    <submittedName>
        <fullName evidence="20">Dynein_heavy chain</fullName>
    </submittedName>
</protein>
<dbReference type="InterPro" id="IPR042228">
    <property type="entry name" value="Dynein_linker_3"/>
</dbReference>
<dbReference type="Gene3D" id="1.20.58.1120">
    <property type="match status" value="1"/>
</dbReference>
<dbReference type="FunFam" id="1.20.58.1120:FF:000001">
    <property type="entry name" value="dynein heavy chain 2, axonemal"/>
    <property type="match status" value="1"/>
</dbReference>
<evidence type="ECO:0000259" key="17">
    <source>
        <dbReference type="Pfam" id="PF08393"/>
    </source>
</evidence>
<evidence type="ECO:0000256" key="13">
    <source>
        <dbReference type="ARBA" id="ARBA00023273"/>
    </source>
</evidence>
<dbReference type="InterPro" id="IPR013594">
    <property type="entry name" value="Dynein_heavy_tail"/>
</dbReference>
<keyword evidence="6" id="KW-0547">Nucleotide-binding</keyword>
<evidence type="ECO:0000256" key="15">
    <source>
        <dbReference type="SAM" id="MobiDB-lite"/>
    </source>
</evidence>
<organism evidence="19">
    <name type="scientific">Hexamita inflata</name>
    <dbReference type="NCBI Taxonomy" id="28002"/>
    <lineage>
        <taxon>Eukaryota</taxon>
        <taxon>Metamonada</taxon>
        <taxon>Diplomonadida</taxon>
        <taxon>Hexamitidae</taxon>
        <taxon>Hexamitinae</taxon>
        <taxon>Hexamita</taxon>
    </lineage>
</organism>
<accession>A0AA86NL39</accession>
<dbReference type="SUPFAM" id="SSF52540">
    <property type="entry name" value="P-loop containing nucleoside triphosphate hydrolases"/>
    <property type="match status" value="1"/>
</dbReference>
<evidence type="ECO:0000256" key="1">
    <source>
        <dbReference type="ARBA" id="ARBA00004430"/>
    </source>
</evidence>
<keyword evidence="7" id="KW-0067">ATP-binding</keyword>
<keyword evidence="8" id="KW-0243">Dynein</keyword>
<keyword evidence="5" id="KW-0677">Repeat</keyword>
<keyword evidence="12" id="KW-0206">Cytoskeleton</keyword>
<proteinExistence type="inferred from homology"/>
<dbReference type="FunFam" id="1.10.287.2620:FF:000001">
    <property type="entry name" value="Cytoplasmic dynein heavy chain 1"/>
    <property type="match status" value="1"/>
</dbReference>
<keyword evidence="21" id="KW-1185">Reference proteome</keyword>
<dbReference type="Gene3D" id="3.20.180.20">
    <property type="entry name" value="Dynein heavy chain, N-terminal domain 2"/>
    <property type="match status" value="1"/>
</dbReference>
<gene>
    <name evidence="20" type="ORF">HINF_LOCUS52236</name>
    <name evidence="19" type="ORF">HINF_LOCUS8842</name>
</gene>
<reference evidence="19" key="1">
    <citation type="submission" date="2023-06" db="EMBL/GenBank/DDBJ databases">
        <authorList>
            <person name="Kurt Z."/>
        </authorList>
    </citation>
    <scope>NUCLEOTIDE SEQUENCE</scope>
</reference>
<evidence type="ECO:0000313" key="19">
    <source>
        <dbReference type="EMBL" id="CAI9921197.1"/>
    </source>
</evidence>
<feature type="domain" description="Dynein heavy chain tail" evidence="16">
    <location>
        <begin position="513"/>
        <end position="907"/>
    </location>
</feature>
<keyword evidence="11" id="KW-0505">Motor protein</keyword>
<evidence type="ECO:0000256" key="12">
    <source>
        <dbReference type="ARBA" id="ARBA00023212"/>
    </source>
</evidence>
<sequence length="2355" mass="274704">MAEEQQQINDDRFSWLKVRVMKGLSFKDDKWNQLISNEDVITELITFFESADTMPSLFFFDREGELAMSQVPPNAQKKVLYFTKAQNFAKIEKGKPIPAGVFMYGDLTPDTLGLLNQKMDNVFFPILKQSTKQWPELLQKDISQQCDQFSQQIQIVKGRKDGQYVLPAPTSVEDLLFKLKVIQSGKPHPLEPNLPLCTHGQSVVSVLTSELKEDIMAIEQIVLEWIKQIRHLIHYQPEDVLQQSTPTPHTEIIFWENKQQMTQQLIQTIYKPINQAIFQILKIVGSSYYNALNDSLTQLKEENGRCYSNRQFLQPLKTAIQGFESDAFTEKQLQEVINASLNALKQIWYHAPFYGNLTRYQFMIRALANKIIEWGVQFVSNGENSGVEVIRTQEIPQMLNKIQFVCKVSDMLIERYSKVSEEIQDEMRRQPLDKDAMDKEKQQRVLEKIVEKLDQEFQVVSYQDKKKRFEQLKKENKILEHDFLEEQPSQTLPEIKYERYTFKKGDRWPAMALVFKRLESFVERIKDIHKLLQIKNAFANLDPDKFEIGGAQGDKLSFQLKKINNLFSEKFEKFQTATYDPTNVGDEHFAEDLSNFMKHYKSLEKRLTAILQTAIESSVQIEQAIVCIEVFSDVLGESILKAIALKQFPLLNRKFKVKLVEVIGQFREQLERPTLEPNMPPQSGKVFWSRLQLNRVRIPHLKLEALYNTYLKGEQDDELYQQNKNLYNVFVTEVTSYEKEIYDEWRKNVNDKCTEKLNEFLLKREQIDIVGLDPKDKLNVDEYGFYTSERKYKYKQGEKELEDSIKIKRNYNLDKPELLQTNFSQELFDILSETKLFKILYKEIPEKAQEVYDKGNEYRSVKNQLDDIVNKYNFAQKQLFYVERPLFYSQLRQIEDLLRDGTHKLTWIHWKENRQEVEDFISRIKAPIEVLYSQVITLKESLKQIEELLKSWAKQSMIERPAKNALVLDKVIPQIQNKVQQFKRDNLTKIKQQRDGMTWEVDVDKITTNISRAKNVVFLKEVQELYTLPDEAKKVAEQIVLSKEDEEQLKNYWEFYQLFYSEYLQTGLLEIIIANIKQIQKYMDESETPEHNDFYQKNITPSEQSYSFIEVSMNIQHQQLLFDPGCDPTVVNPQVDSLESVIRKWIGEISKITNIVFNPVAASTVESLRSCQMNNYLVRIQENERYKKAVEELTTRVNRRAALANVEQKIVLPYQDLFTTDKKVYIQRFLADGPNVPLSGDYDVSQNKEEKVTRTIVMKAQQDKDDQKEEEGEDDGKPKAKAQEDDGMDAGQVVQEEQTVMHWRKPDIHDFNEVIDKYERLNETIQTHVPNVIRLGWLQVKVTPARTFLLEESNTFRDLFMNNRVDEVKNKLIWLQQIIGEARKTLNTDFSSENFEKAMKTLQEIKVQAQNIDNMFEPIKQICQMLQRHGKTLEASVFALFESLPKQWADVKAIAMSAKEKLAPLQQQELQKLNEGIRQFSNKVIAFRDIFQKQEAPFKYNVGLDNAYQMMDRAIVKLNSYRENANELIQRQGLFEQQFQDKSLQNDEIQQINQMEKELKLLKGIWDLADVVETQVKEWKKSLFQDVNTDSLQDTISKLTKQLVKMDQISRAYPVYKELDQILKNFLNTIPLITNLRDKSMRERHWQELMKKTQVKFVIDENFKLADLLDLNLHLYQEDVAEIVDCARKELVQEVQLENLKNVWKNLGFVFVSATDPTQTALNSDQIQQMLVKGDMFNVVVPEELGTQLEQDQMIVSAMAGNQTVQFFTQEVTDWQRKLSTLDSIIQTWLAVQRTWSYLKPIFKFSEDIRRQLPDDTKRFEIIDQSWTSEMNKAVLTPNALIVAEHKEFLNTLERDQKNLVKCEKALSDYLDTKRRIFPRFYFVSSVDLLDILSKGQQPRLVEKHLSKIFDNIHTLKWENPDDMECKTAVSFCSGEKEEVPFSQNFKCVGQVENWLNDLVTQTRFTLKQALSRALNSYIADESKADWLEKTYAQICIVALQIQWTSETQSAFDKMAENNEGAMKEYNKKQNDALMSYIQMIQGNLKSIMRTKMAAICTIEVHAKDIVAGLIRDKVVNQQSFAWQSQLKFYWDEKLQDCVIKICDADFQYSYEYLGCQSRLVITPLTDRCYITLTQSLHLNLGGAPAGPAGTGKTETTKDLGRALGRMVYVFNCSPEMDYKSLGNIFYGLSLSGSWGCFDEFNRISIEVLSVVAMQVKSVLDAIRAKKEYFSLEGEDDDKPNMPKAKLNRQVGYFITMNPGYAGRTELPDNLKALFRGVAMVVPDFCQITEITLISNGFMGARELAKKFTTLYSLNRELLSKQDHYDWGLRAVIAICRTAGTLRRSMIKRPEELKK</sequence>
<evidence type="ECO:0000313" key="21">
    <source>
        <dbReference type="Proteomes" id="UP001642409"/>
    </source>
</evidence>
<dbReference type="GO" id="GO:0045505">
    <property type="term" value="F:dynein intermediate chain binding"/>
    <property type="evidence" value="ECO:0007669"/>
    <property type="project" value="InterPro"/>
</dbReference>
<feature type="compositionally biased region" description="Basic and acidic residues" evidence="15">
    <location>
        <begin position="1275"/>
        <end position="1284"/>
    </location>
</feature>
<dbReference type="Pfam" id="PF08393">
    <property type="entry name" value="DHC_N2"/>
    <property type="match status" value="1"/>
</dbReference>
<comment type="caution">
    <text evidence="19">The sequence shown here is derived from an EMBL/GenBank/DDBJ whole genome shotgun (WGS) entry which is preliminary data.</text>
</comment>
<feature type="region of interest" description="Disordered" evidence="15">
    <location>
        <begin position="1259"/>
        <end position="1290"/>
    </location>
</feature>
<evidence type="ECO:0000256" key="14">
    <source>
        <dbReference type="SAM" id="Coils"/>
    </source>
</evidence>
<dbReference type="FunFam" id="1.20.140.100:FF:000001">
    <property type="entry name" value="dynein heavy chain 17, axonemal"/>
    <property type="match status" value="1"/>
</dbReference>
<name>A0AA86NL39_9EUKA</name>
<feature type="domain" description="Dynein heavy chain linker" evidence="17">
    <location>
        <begin position="1553"/>
        <end position="1973"/>
    </location>
</feature>
<reference evidence="20 21" key="2">
    <citation type="submission" date="2024-07" db="EMBL/GenBank/DDBJ databases">
        <authorList>
            <person name="Akdeniz Z."/>
        </authorList>
    </citation>
    <scope>NUCLEOTIDE SEQUENCE [LARGE SCALE GENOMIC DNA]</scope>
</reference>
<dbReference type="Gene3D" id="1.10.8.710">
    <property type="match status" value="1"/>
</dbReference>
<dbReference type="PANTHER" id="PTHR46532">
    <property type="entry name" value="MALE FERTILITY FACTOR KL5"/>
    <property type="match status" value="1"/>
</dbReference>
<dbReference type="EMBL" id="CATOUU010000217">
    <property type="protein sequence ID" value="CAI9921197.1"/>
    <property type="molecule type" value="Genomic_DNA"/>
</dbReference>
<evidence type="ECO:0000256" key="5">
    <source>
        <dbReference type="ARBA" id="ARBA00022737"/>
    </source>
</evidence>
<evidence type="ECO:0000256" key="8">
    <source>
        <dbReference type="ARBA" id="ARBA00023017"/>
    </source>
</evidence>
<evidence type="ECO:0000256" key="6">
    <source>
        <dbReference type="ARBA" id="ARBA00022741"/>
    </source>
</evidence>
<evidence type="ECO:0000256" key="2">
    <source>
        <dbReference type="ARBA" id="ARBA00008887"/>
    </source>
</evidence>
<keyword evidence="4" id="KW-0493">Microtubule</keyword>
<evidence type="ECO:0000256" key="4">
    <source>
        <dbReference type="ARBA" id="ARBA00022701"/>
    </source>
</evidence>
<dbReference type="InterPro" id="IPR042222">
    <property type="entry name" value="Dynein_2_N"/>
</dbReference>
<dbReference type="FunFam" id="3.40.50.300:FF:000063">
    <property type="entry name" value="dynein heavy chain 6, axonemal"/>
    <property type="match status" value="1"/>
</dbReference>
<evidence type="ECO:0000256" key="7">
    <source>
        <dbReference type="ARBA" id="ARBA00022840"/>
    </source>
</evidence>
<dbReference type="InterPro" id="IPR027417">
    <property type="entry name" value="P-loop_NTPase"/>
</dbReference>
<comment type="similarity">
    <text evidence="2">Belongs to the dynein heavy chain family.</text>
</comment>
<feature type="domain" description="Dynein heavy chain tail" evidence="16">
    <location>
        <begin position="217"/>
        <end position="438"/>
    </location>
</feature>
<dbReference type="Gene3D" id="3.40.50.300">
    <property type="entry name" value="P-loop containing nucleotide triphosphate hydrolases"/>
    <property type="match status" value="1"/>
</dbReference>
<dbReference type="GO" id="GO:0005874">
    <property type="term" value="C:microtubule"/>
    <property type="evidence" value="ECO:0007669"/>
    <property type="project" value="UniProtKB-KW"/>
</dbReference>
<dbReference type="GO" id="GO:0005858">
    <property type="term" value="C:axonemal dynein complex"/>
    <property type="evidence" value="ECO:0007669"/>
    <property type="project" value="TreeGrafter"/>
</dbReference>
<keyword evidence="10" id="KW-0969">Cilium</keyword>
<dbReference type="PANTHER" id="PTHR46532:SF11">
    <property type="entry name" value="DYNEIN AXONEMAL HEAVY CHAIN 12"/>
    <property type="match status" value="1"/>
</dbReference>
<comment type="subcellular location">
    <subcellularLocation>
        <location evidence="1">Cytoplasm</location>
        <location evidence="1">Cytoskeleton</location>
        <location evidence="1">Cilium axoneme</location>
    </subcellularLocation>
</comment>
<dbReference type="InterPro" id="IPR043157">
    <property type="entry name" value="Dynein_AAA1S"/>
</dbReference>
<dbReference type="InterPro" id="IPR013602">
    <property type="entry name" value="Dynein_heavy_linker"/>
</dbReference>
<dbReference type="EMBL" id="CAXDID020000259">
    <property type="protein sequence ID" value="CAL6066260.1"/>
    <property type="molecule type" value="Genomic_DNA"/>
</dbReference>
<dbReference type="Gene3D" id="1.20.140.100">
    <property type="entry name" value="Dynein heavy chain, N-terminal domain 2"/>
    <property type="match status" value="1"/>
</dbReference>
<dbReference type="InterPro" id="IPR035699">
    <property type="entry name" value="AAA_6"/>
</dbReference>